<evidence type="ECO:0000313" key="7">
    <source>
        <dbReference type="EMBL" id="SEF80900.1"/>
    </source>
</evidence>
<gene>
    <name evidence="7" type="ORF">SAMN05216537_10950</name>
</gene>
<dbReference type="InterPro" id="IPR024002">
    <property type="entry name" value="For/NO2_transpt_CS"/>
</dbReference>
<feature type="transmembrane region" description="Helical" evidence="6">
    <location>
        <begin position="26"/>
        <end position="44"/>
    </location>
</feature>
<evidence type="ECO:0000256" key="1">
    <source>
        <dbReference type="ARBA" id="ARBA00004141"/>
    </source>
</evidence>
<proteinExistence type="inferred from homology"/>
<evidence type="ECO:0000313" key="8">
    <source>
        <dbReference type="Proteomes" id="UP000236726"/>
    </source>
</evidence>
<evidence type="ECO:0000256" key="5">
    <source>
        <dbReference type="ARBA" id="ARBA00049660"/>
    </source>
</evidence>
<dbReference type="RefSeq" id="WP_027431264.1">
    <property type="nucleotide sequence ID" value="NZ_FNUL01000009.1"/>
</dbReference>
<dbReference type="STRING" id="1410661.GCA_000702205_01699"/>
<dbReference type="Pfam" id="PF01226">
    <property type="entry name" value="Form_Nir_trans"/>
    <property type="match status" value="1"/>
</dbReference>
<comment type="subcellular location">
    <subcellularLocation>
        <location evidence="1">Membrane</location>
        <topology evidence="1">Multi-pass membrane protein</topology>
    </subcellularLocation>
</comment>
<dbReference type="PROSITE" id="PS01005">
    <property type="entry name" value="FORMATE_NITRITE_TP_1"/>
    <property type="match status" value="1"/>
</dbReference>
<evidence type="ECO:0000256" key="2">
    <source>
        <dbReference type="ARBA" id="ARBA00022692"/>
    </source>
</evidence>
<organism evidence="7 8">
    <name type="scientific">Lachnospira multipara</name>
    <dbReference type="NCBI Taxonomy" id="28051"/>
    <lineage>
        <taxon>Bacteria</taxon>
        <taxon>Bacillati</taxon>
        <taxon>Bacillota</taxon>
        <taxon>Clostridia</taxon>
        <taxon>Lachnospirales</taxon>
        <taxon>Lachnospiraceae</taxon>
        <taxon>Lachnospira</taxon>
    </lineage>
</organism>
<protein>
    <submittedName>
        <fullName evidence="7">Formate/nitrite transporter</fullName>
    </submittedName>
</protein>
<dbReference type="Gene3D" id="1.20.1080.10">
    <property type="entry name" value="Glycerol uptake facilitator protein"/>
    <property type="match status" value="1"/>
</dbReference>
<reference evidence="7 8" key="1">
    <citation type="submission" date="2016-10" db="EMBL/GenBank/DDBJ databases">
        <authorList>
            <person name="de Groot N.N."/>
        </authorList>
    </citation>
    <scope>NUCLEOTIDE SEQUENCE [LARGE SCALE GENOMIC DNA]</scope>
    <source>
        <strain evidence="7 8">D15d</strain>
    </source>
</reference>
<comment type="similarity">
    <text evidence="5">Belongs to the FNT transporter (TC 1.A.16) family.</text>
</comment>
<feature type="transmembrane region" description="Helical" evidence="6">
    <location>
        <begin position="154"/>
        <end position="173"/>
    </location>
</feature>
<dbReference type="AlphaFoldDB" id="A0A1H5V141"/>
<feature type="transmembrane region" description="Helical" evidence="6">
    <location>
        <begin position="64"/>
        <end position="88"/>
    </location>
</feature>
<dbReference type="PANTHER" id="PTHR30520:SF6">
    <property type="entry name" value="FORMATE_NITRATE FAMILY TRANSPORTER (EUROFUNG)"/>
    <property type="match status" value="1"/>
</dbReference>
<dbReference type="InterPro" id="IPR000292">
    <property type="entry name" value="For/NO2_transpt"/>
</dbReference>
<evidence type="ECO:0000256" key="6">
    <source>
        <dbReference type="SAM" id="Phobius"/>
    </source>
</evidence>
<evidence type="ECO:0000256" key="3">
    <source>
        <dbReference type="ARBA" id="ARBA00022989"/>
    </source>
</evidence>
<feature type="transmembrane region" description="Helical" evidence="6">
    <location>
        <begin position="185"/>
        <end position="209"/>
    </location>
</feature>
<keyword evidence="8" id="KW-1185">Reference proteome</keyword>
<keyword evidence="4 6" id="KW-0472">Membrane</keyword>
<name>A0A1H5V141_9FIRM</name>
<dbReference type="GO" id="GO:0015499">
    <property type="term" value="F:formate transmembrane transporter activity"/>
    <property type="evidence" value="ECO:0007669"/>
    <property type="project" value="TreeGrafter"/>
</dbReference>
<sequence length="273" mass="29080">MNNLKEIIEGNMNGAIKKGSMKTTKLILMGILAGMFIALGGATSNTAVHNISNVGIARTVAGTIFPVGLLMIVLVGGELFTGNCLMIMSCLDKKTKVINLIRNLIIVFCSNLIGSLIIVALIYFSGNLDYTSGALGAYSIKVALGKATITPVKAVTSGILCNILVCMAILMGASAKEVAGKILAIFFPIFAFVIGGFEHVVANMFYIPIGLFAKHNDSYVAKAEELYGLTADKLADLNIASMFHNFLFVAIGNILGGMIFVGLIYYIVYKKED</sequence>
<dbReference type="InterPro" id="IPR023271">
    <property type="entry name" value="Aquaporin-like"/>
</dbReference>
<accession>A0A1H5V141</accession>
<dbReference type="EMBL" id="FNUL01000009">
    <property type="protein sequence ID" value="SEF80900.1"/>
    <property type="molecule type" value="Genomic_DNA"/>
</dbReference>
<evidence type="ECO:0000256" key="4">
    <source>
        <dbReference type="ARBA" id="ARBA00023136"/>
    </source>
</evidence>
<keyword evidence="3 6" id="KW-1133">Transmembrane helix</keyword>
<keyword evidence="2 6" id="KW-0812">Transmembrane</keyword>
<feature type="transmembrane region" description="Helical" evidence="6">
    <location>
        <begin position="100"/>
        <end position="124"/>
    </location>
</feature>
<dbReference type="GO" id="GO:0005886">
    <property type="term" value="C:plasma membrane"/>
    <property type="evidence" value="ECO:0007669"/>
    <property type="project" value="TreeGrafter"/>
</dbReference>
<dbReference type="PANTHER" id="PTHR30520">
    <property type="entry name" value="FORMATE TRANSPORTER-RELATED"/>
    <property type="match status" value="1"/>
</dbReference>
<dbReference type="Proteomes" id="UP000236726">
    <property type="component" value="Unassembled WGS sequence"/>
</dbReference>
<feature type="transmembrane region" description="Helical" evidence="6">
    <location>
        <begin position="246"/>
        <end position="268"/>
    </location>
</feature>